<gene>
    <name evidence="2" type="ORF">MNB_SUP05-10-990</name>
    <name evidence="3" type="ORF">MNB_SUP05-12-1209</name>
</gene>
<proteinExistence type="predicted"/>
<keyword evidence="1" id="KW-1133">Transmembrane helix</keyword>
<dbReference type="AlphaFoldDB" id="A0A1W1D5U9"/>
<evidence type="ECO:0000256" key="1">
    <source>
        <dbReference type="SAM" id="Phobius"/>
    </source>
</evidence>
<keyword evidence="1" id="KW-0812">Transmembrane</keyword>
<accession>A0A1W1D5U9</accession>
<keyword evidence="1" id="KW-0472">Membrane</keyword>
<feature type="transmembrane region" description="Helical" evidence="1">
    <location>
        <begin position="27"/>
        <end position="52"/>
    </location>
</feature>
<protein>
    <submittedName>
        <fullName evidence="2">Uncharacterized protein</fullName>
    </submittedName>
</protein>
<dbReference type="EMBL" id="FPHT01000060">
    <property type="protein sequence ID" value="SFV80196.1"/>
    <property type="molecule type" value="Genomic_DNA"/>
</dbReference>
<name>A0A1W1D5U9_9ZZZZ</name>
<reference evidence="2" key="1">
    <citation type="submission" date="2016-10" db="EMBL/GenBank/DDBJ databases">
        <authorList>
            <person name="de Groot N.N."/>
        </authorList>
    </citation>
    <scope>NUCLEOTIDE SEQUENCE</scope>
</reference>
<evidence type="ECO:0000313" key="2">
    <source>
        <dbReference type="EMBL" id="SFV75984.1"/>
    </source>
</evidence>
<organism evidence="2">
    <name type="scientific">hydrothermal vent metagenome</name>
    <dbReference type="NCBI Taxonomy" id="652676"/>
    <lineage>
        <taxon>unclassified sequences</taxon>
        <taxon>metagenomes</taxon>
        <taxon>ecological metagenomes</taxon>
    </lineage>
</organism>
<evidence type="ECO:0000313" key="3">
    <source>
        <dbReference type="EMBL" id="SFV80196.1"/>
    </source>
</evidence>
<sequence length="55" mass="6158">MDLDISKVKVTDINMPFLSMVVFMVKWTIASIPSLIILWMLFIVFGGLIAGLTNI</sequence>
<dbReference type="EMBL" id="FPHQ01000001">
    <property type="protein sequence ID" value="SFV75984.1"/>
    <property type="molecule type" value="Genomic_DNA"/>
</dbReference>